<dbReference type="OrthoDB" id="1122317at2"/>
<keyword evidence="2" id="KW-1185">Reference proteome</keyword>
<dbReference type="RefSeq" id="WP_121897545.1">
    <property type="nucleotide sequence ID" value="NZ_RCNT01000003.1"/>
</dbReference>
<evidence type="ECO:0000313" key="2">
    <source>
        <dbReference type="Proteomes" id="UP000281343"/>
    </source>
</evidence>
<gene>
    <name evidence="1" type="ORF">D9R08_08245</name>
</gene>
<dbReference type="Proteomes" id="UP000281343">
    <property type="component" value="Unassembled WGS sequence"/>
</dbReference>
<dbReference type="InterPro" id="IPR049574">
    <property type="entry name" value="CrtA-like"/>
</dbReference>
<sequence length="234" mass="25667">MQAVTLSLYRFDSLATRLWAFGQMATARFALKALPEIGFFKLCGSGTGEGFTPIPNTGVYAILATWPDAGTARRVMAEARVFRRYASVSSESCTLYLGSRSARGAWSGQAPFETSDAPIDGPIAALTRATLKPSIALRFWRRVPDISQVIGEDPNVMFKIGVGEVPLLHQVTFSIWPDAATMAAFARADGPHARAIRAVREERWFSEELYARFSVDDVTGTWDGRVPLQTTKKA</sequence>
<dbReference type="GO" id="GO:0004497">
    <property type="term" value="F:monooxygenase activity"/>
    <property type="evidence" value="ECO:0007669"/>
    <property type="project" value="UniProtKB-KW"/>
</dbReference>
<protein>
    <submittedName>
        <fullName evidence="1">Spheroidene monooxygenase</fullName>
    </submittedName>
</protein>
<dbReference type="NCBIfam" id="NF045923">
    <property type="entry name" value="SpheroidMoxCrtARhod"/>
    <property type="match status" value="1"/>
</dbReference>
<comment type="caution">
    <text evidence="1">The sequence shown here is derived from an EMBL/GenBank/DDBJ whole genome shotgun (WGS) entry which is preliminary data.</text>
</comment>
<proteinExistence type="predicted"/>
<keyword evidence="1" id="KW-0503">Monooxygenase</keyword>
<reference evidence="1 2" key="1">
    <citation type="submission" date="2018-10" db="EMBL/GenBank/DDBJ databases">
        <authorList>
            <person name="Jung H.S."/>
            <person name="Jeon C.O."/>
        </authorList>
    </citation>
    <scope>NUCLEOTIDE SEQUENCE [LARGE SCALE GENOMIC DNA]</scope>
    <source>
        <strain evidence="1 2">MA-7-27</strain>
    </source>
</reference>
<dbReference type="CDD" id="cd21650">
    <property type="entry name" value="CrtA-like"/>
    <property type="match status" value="1"/>
</dbReference>
<dbReference type="EMBL" id="RCNT01000003">
    <property type="protein sequence ID" value="RMA42760.1"/>
    <property type="molecule type" value="Genomic_DNA"/>
</dbReference>
<dbReference type="AlphaFoldDB" id="A0A3L9YIY2"/>
<keyword evidence="1" id="KW-0560">Oxidoreductase</keyword>
<evidence type="ECO:0000313" key="1">
    <source>
        <dbReference type="EMBL" id="RMA42760.1"/>
    </source>
</evidence>
<name>A0A3L9YIY2_9RHOB</name>
<accession>A0A3L9YIY2</accession>
<organism evidence="1 2">
    <name type="scientific">Rhodophyticola porphyridii</name>
    <dbReference type="NCBI Taxonomy" id="1852017"/>
    <lineage>
        <taxon>Bacteria</taxon>
        <taxon>Pseudomonadati</taxon>
        <taxon>Pseudomonadota</taxon>
        <taxon>Alphaproteobacteria</taxon>
        <taxon>Rhodobacterales</taxon>
        <taxon>Roseobacteraceae</taxon>
        <taxon>Rhodophyticola</taxon>
    </lineage>
</organism>